<dbReference type="EC" id="2.3.2.2" evidence="4"/>
<protein>
    <submittedName>
        <fullName evidence="4">Gamma-glutamyltransferase</fullName>
        <ecNumber evidence="4">2.3.2.2</ecNumber>
    </submittedName>
</protein>
<evidence type="ECO:0000256" key="3">
    <source>
        <dbReference type="ARBA" id="ARBA00047417"/>
    </source>
</evidence>
<sequence length="416" mass="41901">MALAGALLLGACSGEPTPGSVAVVEGFAGLVAADEPRAAVIGRDVLGRNGTAADAAVAMGFAMTASYPSRVGLGGGGVCVVYDGPDLEGTSIAFLPEADAEGAVAPMMARGLALLHARFGSLRWELLVSPAENLARQGNPVSRALRQDLETVDPAVAQQSSVVARFFRDGRPLEVGDRATVPELAGVLSGLRSRGVAYMTGGSYSERLVAAAQAQGQALTPAKLRDSLPQVAPAREVPVGNDVLLLPAEEAVGPRTAALHQGQGTSATRQSAVPAAGFVVADRFGYAVACAFTQNGLFGSGRELGDTAVMQVDPAPAGAYAGSMATGLIANKNIIRVRYGAAASGFDAPAALAEVLDRLADLGETVDGAVAAPRSGAADEARVQAFRCPNGATAGSGISCRVASDPRGNGLAEIAN</sequence>
<dbReference type="GO" id="GO:0103068">
    <property type="term" value="F:leukotriene C4 gamma-glutamyl transferase activity"/>
    <property type="evidence" value="ECO:0007669"/>
    <property type="project" value="UniProtKB-EC"/>
</dbReference>
<evidence type="ECO:0000313" key="4">
    <source>
        <dbReference type="EMBL" id="MDF2097344.1"/>
    </source>
</evidence>
<dbReference type="Proteomes" id="UP001215503">
    <property type="component" value="Unassembled WGS sequence"/>
</dbReference>
<accession>A0ABT5YT02</accession>
<dbReference type="SUPFAM" id="SSF56235">
    <property type="entry name" value="N-terminal nucleophile aminohydrolases (Ntn hydrolases)"/>
    <property type="match status" value="1"/>
</dbReference>
<evidence type="ECO:0000256" key="1">
    <source>
        <dbReference type="ARBA" id="ARBA00001049"/>
    </source>
</evidence>
<reference evidence="4 5" key="1">
    <citation type="submission" date="2023-03" db="EMBL/GenBank/DDBJ databases">
        <title>Fodinicurvata sp. CAU 1616 isolated from sea sendiment.</title>
        <authorList>
            <person name="Kim W."/>
        </authorList>
    </citation>
    <scope>NUCLEOTIDE SEQUENCE [LARGE SCALE GENOMIC DNA]</scope>
    <source>
        <strain evidence="4 5">CAU 1616</strain>
    </source>
</reference>
<comment type="catalytic activity">
    <reaction evidence="2">
        <text>glutathione + H2O = L-cysteinylglycine + L-glutamate</text>
        <dbReference type="Rhea" id="RHEA:28807"/>
        <dbReference type="ChEBI" id="CHEBI:15377"/>
        <dbReference type="ChEBI" id="CHEBI:29985"/>
        <dbReference type="ChEBI" id="CHEBI:57925"/>
        <dbReference type="ChEBI" id="CHEBI:61694"/>
        <dbReference type="EC" id="3.4.19.13"/>
    </reaction>
</comment>
<comment type="catalytic activity">
    <reaction evidence="3">
        <text>an N-terminal (5-L-glutamyl)-[peptide] + an alpha-amino acid = 5-L-glutamyl amino acid + an N-terminal L-alpha-aminoacyl-[peptide]</text>
        <dbReference type="Rhea" id="RHEA:23904"/>
        <dbReference type="Rhea" id="RHEA-COMP:9780"/>
        <dbReference type="Rhea" id="RHEA-COMP:9795"/>
        <dbReference type="ChEBI" id="CHEBI:77644"/>
        <dbReference type="ChEBI" id="CHEBI:78597"/>
        <dbReference type="ChEBI" id="CHEBI:78599"/>
        <dbReference type="ChEBI" id="CHEBI:78608"/>
        <dbReference type="EC" id="2.3.2.2"/>
    </reaction>
</comment>
<dbReference type="InterPro" id="IPR000101">
    <property type="entry name" value="GGT_peptidase"/>
</dbReference>
<proteinExistence type="predicted"/>
<dbReference type="EMBL" id="JARHUD010000012">
    <property type="protein sequence ID" value="MDF2097344.1"/>
    <property type="molecule type" value="Genomic_DNA"/>
</dbReference>
<organism evidence="4 5">
    <name type="scientific">Aquibaculum arenosum</name>
    <dbReference type="NCBI Taxonomy" id="3032591"/>
    <lineage>
        <taxon>Bacteria</taxon>
        <taxon>Pseudomonadati</taxon>
        <taxon>Pseudomonadota</taxon>
        <taxon>Alphaproteobacteria</taxon>
        <taxon>Rhodospirillales</taxon>
        <taxon>Rhodovibrionaceae</taxon>
        <taxon>Aquibaculum</taxon>
    </lineage>
</organism>
<gene>
    <name evidence="4" type="ORF">P2G67_15305</name>
</gene>
<dbReference type="PANTHER" id="PTHR11686">
    <property type="entry name" value="GAMMA GLUTAMYL TRANSPEPTIDASE"/>
    <property type="match status" value="1"/>
</dbReference>
<dbReference type="Pfam" id="PF01019">
    <property type="entry name" value="G_glu_transpept"/>
    <property type="match status" value="2"/>
</dbReference>
<evidence type="ECO:0000313" key="5">
    <source>
        <dbReference type="Proteomes" id="UP001215503"/>
    </source>
</evidence>
<dbReference type="PRINTS" id="PR01210">
    <property type="entry name" value="GGTRANSPTASE"/>
</dbReference>
<evidence type="ECO:0000256" key="2">
    <source>
        <dbReference type="ARBA" id="ARBA00001089"/>
    </source>
</evidence>
<keyword evidence="4" id="KW-0808">Transferase</keyword>
<name>A0ABT5YT02_9PROT</name>
<comment type="caution">
    <text evidence="4">The sequence shown here is derived from an EMBL/GenBank/DDBJ whole genome shotgun (WGS) entry which is preliminary data.</text>
</comment>
<dbReference type="RefSeq" id="WP_275824129.1">
    <property type="nucleotide sequence ID" value="NZ_JARHUD010000012.1"/>
</dbReference>
<comment type="catalytic activity">
    <reaction evidence="1">
        <text>an S-substituted glutathione + H2O = an S-substituted L-cysteinylglycine + L-glutamate</text>
        <dbReference type="Rhea" id="RHEA:59468"/>
        <dbReference type="ChEBI" id="CHEBI:15377"/>
        <dbReference type="ChEBI" id="CHEBI:29985"/>
        <dbReference type="ChEBI" id="CHEBI:90779"/>
        <dbReference type="ChEBI" id="CHEBI:143103"/>
        <dbReference type="EC" id="3.4.19.13"/>
    </reaction>
</comment>
<dbReference type="InterPro" id="IPR029055">
    <property type="entry name" value="Ntn_hydrolases_N"/>
</dbReference>
<keyword evidence="4" id="KW-0012">Acyltransferase</keyword>
<dbReference type="PANTHER" id="PTHR11686:SF9">
    <property type="entry name" value="RE13973P"/>
    <property type="match status" value="1"/>
</dbReference>
<keyword evidence="5" id="KW-1185">Reference proteome</keyword>